<dbReference type="Proteomes" id="UP000291259">
    <property type="component" value="Chromosome"/>
</dbReference>
<dbReference type="Pfam" id="PF10604">
    <property type="entry name" value="Polyketide_cyc2"/>
    <property type="match status" value="1"/>
</dbReference>
<reference evidence="1 2" key="1">
    <citation type="submission" date="2019-01" db="EMBL/GenBank/DDBJ databases">
        <title>Genome sequencing of strain FW100M-8.</title>
        <authorList>
            <person name="Heo J."/>
            <person name="Kim S.-J."/>
            <person name="Kim J.-S."/>
            <person name="Hong S.-B."/>
            <person name="Kwon S.-W."/>
        </authorList>
    </citation>
    <scope>NUCLEOTIDE SEQUENCE [LARGE SCALE GENOMIC DNA]</scope>
    <source>
        <strain evidence="1 2">FW100M-8</strain>
    </source>
</reference>
<evidence type="ECO:0008006" key="3">
    <source>
        <dbReference type="Google" id="ProtNLM"/>
    </source>
</evidence>
<dbReference type="InterPro" id="IPR019587">
    <property type="entry name" value="Polyketide_cyclase/dehydratase"/>
</dbReference>
<sequence>MEAVEPMTIRTESRITVDGGIEDVWGYLADVRRWPEWAPTVIECRVRDGERFEPGAWVEQRARDFGWNHRRREQITEVDAPRSMGFAGTMGTSVARWGMEFAPAGDRRTDAMMWVEVDPAKLMRAIPGRALHDRIQRVSDIEMAGIKAAVESDLRAGAGSP</sequence>
<dbReference type="KEGG" id="agf:ET445_13730"/>
<proteinExistence type="predicted"/>
<keyword evidence="2" id="KW-1185">Reference proteome</keyword>
<dbReference type="Gene3D" id="3.30.530.20">
    <property type="match status" value="1"/>
</dbReference>
<accession>A0A4P6FJS2</accession>
<dbReference type="InterPro" id="IPR023393">
    <property type="entry name" value="START-like_dom_sf"/>
</dbReference>
<dbReference type="SUPFAM" id="SSF55961">
    <property type="entry name" value="Bet v1-like"/>
    <property type="match status" value="1"/>
</dbReference>
<name>A0A4P6FJS2_9MICO</name>
<evidence type="ECO:0000313" key="2">
    <source>
        <dbReference type="Proteomes" id="UP000291259"/>
    </source>
</evidence>
<evidence type="ECO:0000313" key="1">
    <source>
        <dbReference type="EMBL" id="QAY74227.1"/>
    </source>
</evidence>
<organism evidence="1 2">
    <name type="scientific">Agromyces protaetiae</name>
    <dbReference type="NCBI Taxonomy" id="2509455"/>
    <lineage>
        <taxon>Bacteria</taxon>
        <taxon>Bacillati</taxon>
        <taxon>Actinomycetota</taxon>
        <taxon>Actinomycetes</taxon>
        <taxon>Micrococcales</taxon>
        <taxon>Microbacteriaceae</taxon>
        <taxon>Agromyces</taxon>
    </lineage>
</organism>
<dbReference type="EMBL" id="CP035491">
    <property type="protein sequence ID" value="QAY74227.1"/>
    <property type="molecule type" value="Genomic_DNA"/>
</dbReference>
<dbReference type="OrthoDB" id="4618973at2"/>
<protein>
    <recommendedName>
        <fullName evidence="3">Polyketide cyclase</fullName>
    </recommendedName>
</protein>
<gene>
    <name evidence="1" type="ORF">ET445_13730</name>
</gene>
<dbReference type="AlphaFoldDB" id="A0A4P6FJS2"/>